<feature type="coiled-coil region" evidence="6">
    <location>
        <begin position="664"/>
        <end position="698"/>
    </location>
</feature>
<proteinExistence type="inferred from homology"/>
<dbReference type="EMBL" id="AMQN01009493">
    <property type="status" value="NOT_ANNOTATED_CDS"/>
    <property type="molecule type" value="Genomic_DNA"/>
</dbReference>
<reference evidence="8 10" key="2">
    <citation type="journal article" date="2013" name="Nature">
        <title>Insights into bilaterian evolution from three spiralian genomes.</title>
        <authorList>
            <person name="Simakov O."/>
            <person name="Marletaz F."/>
            <person name="Cho S.J."/>
            <person name="Edsinger-Gonzales E."/>
            <person name="Havlak P."/>
            <person name="Hellsten U."/>
            <person name="Kuo D.H."/>
            <person name="Larsson T."/>
            <person name="Lv J."/>
            <person name="Arendt D."/>
            <person name="Savage R."/>
            <person name="Osoegawa K."/>
            <person name="de Jong P."/>
            <person name="Grimwood J."/>
            <person name="Chapman J.A."/>
            <person name="Shapiro H."/>
            <person name="Aerts A."/>
            <person name="Otillar R.P."/>
            <person name="Terry A.Y."/>
            <person name="Boore J.L."/>
            <person name="Grigoriev I.V."/>
            <person name="Lindberg D.R."/>
            <person name="Seaver E.C."/>
            <person name="Weisblat D.A."/>
            <person name="Putnam N.H."/>
            <person name="Rokhsar D.S."/>
        </authorList>
    </citation>
    <scope>NUCLEOTIDE SEQUENCE</scope>
    <source>
        <strain evidence="8 10">I ESC-2004</strain>
    </source>
</reference>
<dbReference type="HOGENOM" id="CLU_314294_0_0_1"/>
<dbReference type="Proteomes" id="UP000014760">
    <property type="component" value="Unassembled WGS sequence"/>
</dbReference>
<evidence type="ECO:0000256" key="6">
    <source>
        <dbReference type="SAM" id="Coils"/>
    </source>
</evidence>
<feature type="region of interest" description="Disordered" evidence="7">
    <location>
        <begin position="271"/>
        <end position="300"/>
    </location>
</feature>
<evidence type="ECO:0000256" key="4">
    <source>
        <dbReference type="ARBA" id="ARBA00022741"/>
    </source>
</evidence>
<dbReference type="EMBL" id="KB305537">
    <property type="protein sequence ID" value="ELU00953.1"/>
    <property type="molecule type" value="Genomic_DNA"/>
</dbReference>
<evidence type="ECO:0000313" key="8">
    <source>
        <dbReference type="EMBL" id="ELU00953.1"/>
    </source>
</evidence>
<dbReference type="EMBL" id="AMQN01009494">
    <property type="status" value="NOT_ANNOTATED_CDS"/>
    <property type="molecule type" value="Genomic_DNA"/>
</dbReference>
<reference evidence="9" key="3">
    <citation type="submission" date="2015-06" db="UniProtKB">
        <authorList>
            <consortium name="EnsemblMetazoa"/>
        </authorList>
    </citation>
    <scope>IDENTIFICATION</scope>
</reference>
<dbReference type="PROSITE" id="PS51221">
    <property type="entry name" value="TTL"/>
    <property type="match status" value="1"/>
</dbReference>
<comment type="similarity">
    <text evidence="1">Belongs to the tubulin--tyrosine ligase family.</text>
</comment>
<evidence type="ECO:0000256" key="7">
    <source>
        <dbReference type="SAM" id="MobiDB-lite"/>
    </source>
</evidence>
<feature type="compositionally biased region" description="Basic and acidic residues" evidence="7">
    <location>
        <begin position="81"/>
        <end position="95"/>
    </location>
</feature>
<dbReference type="Pfam" id="PF03133">
    <property type="entry name" value="TTL"/>
    <property type="match status" value="1"/>
</dbReference>
<dbReference type="SUPFAM" id="SSF56059">
    <property type="entry name" value="Glutathione synthetase ATP-binding domain-like"/>
    <property type="match status" value="1"/>
</dbReference>
<dbReference type="GO" id="GO:0000226">
    <property type="term" value="P:microtubule cytoskeleton organization"/>
    <property type="evidence" value="ECO:0007669"/>
    <property type="project" value="TreeGrafter"/>
</dbReference>
<accession>R7UAZ0</accession>
<dbReference type="Gene3D" id="3.30.470.20">
    <property type="entry name" value="ATP-grasp fold, B domain"/>
    <property type="match status" value="1"/>
</dbReference>
<feature type="compositionally biased region" description="Basic and acidic residues" evidence="7">
    <location>
        <begin position="105"/>
        <end position="123"/>
    </location>
</feature>
<keyword evidence="2" id="KW-0436">Ligase</keyword>
<dbReference type="EnsemblMetazoa" id="CapteT226440">
    <property type="protein sequence ID" value="CapteP226440"/>
    <property type="gene ID" value="CapteG226440"/>
</dbReference>
<evidence type="ECO:0000256" key="3">
    <source>
        <dbReference type="ARBA" id="ARBA00022701"/>
    </source>
</evidence>
<feature type="compositionally biased region" description="Polar residues" evidence="7">
    <location>
        <begin position="48"/>
        <end position="59"/>
    </location>
</feature>
<dbReference type="GO" id="GO:0005524">
    <property type="term" value="F:ATP binding"/>
    <property type="evidence" value="ECO:0007669"/>
    <property type="project" value="UniProtKB-KW"/>
</dbReference>
<gene>
    <name evidence="8" type="ORF">CAPTEDRAFT_226440</name>
</gene>
<dbReference type="GO" id="GO:0005874">
    <property type="term" value="C:microtubule"/>
    <property type="evidence" value="ECO:0007669"/>
    <property type="project" value="UniProtKB-KW"/>
</dbReference>
<evidence type="ECO:0000313" key="10">
    <source>
        <dbReference type="Proteomes" id="UP000014760"/>
    </source>
</evidence>
<keyword evidence="10" id="KW-1185">Reference proteome</keyword>
<feature type="region of interest" description="Disordered" evidence="7">
    <location>
        <begin position="1"/>
        <end position="226"/>
    </location>
</feature>
<dbReference type="GO" id="GO:0015631">
    <property type="term" value="F:tubulin binding"/>
    <property type="evidence" value="ECO:0007669"/>
    <property type="project" value="TreeGrafter"/>
</dbReference>
<keyword evidence="5" id="KW-0067">ATP-binding</keyword>
<evidence type="ECO:0000256" key="1">
    <source>
        <dbReference type="ARBA" id="ARBA00006820"/>
    </source>
</evidence>
<feature type="compositionally biased region" description="Basic and acidic residues" evidence="7">
    <location>
        <begin position="188"/>
        <end position="199"/>
    </location>
</feature>
<sequence>MPSSRTSPYSSASPLEREVLMNNHNSSYTGDSRLADIKQQLLAEEPRTGSQATPLSSQPFREKSLIDGYSSHSRKGSALSEEPKRRDSRKPEPDSRLSSLSRSPSESKRTVDKQSSDDNDYRNSRLSSYAKEERKSSVDNYGRKSSSYASDWKTEPDDSDRRTSLLGEKHAPRKKSPLLTDSTSFKMDSIRGRIGEPADTKQPASSYRLFGSPDPSSRDSLRPPALGALRDFEGSRSQYSDYLGSHVDSDVSSIGHRSPLLRDKITARSDELLEEEEEEGDQERRPVAKETKKKRKRKYPVSANLSGTRYDIVRQMVEQAGFTISRHEDPMAYLIWNDSFVSTERISELKPFQRINHFPGMGEICRKDCLARNMAKMAKAHPEDYSFVPKTWILPSEYTAFQTYARDLKKKKKSKTFIAKPSNGAMGNGISLFRNTEKIPQNENIIIQEYIDKPLLIEGFKCDMRIYVLITSCDPLRVFLFNDGLLRLGTEKYVYPTDGNIDHLYMHLTNYSVNKHNDRYEKSHTTDTGSKRSLKFFNDYLRRHDYDVSHLWKNITELIVKTLIVSLPHIMHAYRMCRPGQSPSSDSVCFELLGFDVMLDKKLRPWLIEINRSPSFGTDEKLDYDIKSSLVEHTLKLLNIKASDKRKNIAAQKAQTQRRLLRPSKRIDKDMSELDKKRQSVERKKEELKDMLTRIRKDATREDFENRNCGNFKRIFPPDDKFRREKYSSLITDAFNLFLSGRAASLQQEIQRAYSNTFKEEDILDMLAQCEADERDGFAITNNRPPRGPKVIDIVRSNVRALLQRTWKISDVDTLRLFRIFTRVFNRLLWSHGQGLWNCFQTSGNSWETIFSKSSDTISASEMACCRRIVQLCRDCLLIVYQFAAEAKSSVHQDAYETSSAHLIRNEPPDEIWAPPHTLPRYTYASRTRHK</sequence>
<dbReference type="PANTHER" id="PTHR12241">
    <property type="entry name" value="TUBULIN POLYGLUTAMYLASE"/>
    <property type="match status" value="1"/>
</dbReference>
<dbReference type="PANTHER" id="PTHR12241:SF147">
    <property type="entry name" value="TUBULIN POLYGLUTAMYLASE TTLL7"/>
    <property type="match status" value="1"/>
</dbReference>
<evidence type="ECO:0000256" key="5">
    <source>
        <dbReference type="ARBA" id="ARBA00022840"/>
    </source>
</evidence>
<dbReference type="FunFam" id="3.30.470.20:FF:000009">
    <property type="entry name" value="tubulin polyglutamylase TTLL5 isoform X1"/>
    <property type="match status" value="1"/>
</dbReference>
<dbReference type="STRING" id="283909.R7UAZ0"/>
<dbReference type="GO" id="GO:0036064">
    <property type="term" value="C:ciliary basal body"/>
    <property type="evidence" value="ECO:0007669"/>
    <property type="project" value="TreeGrafter"/>
</dbReference>
<evidence type="ECO:0000313" key="9">
    <source>
        <dbReference type="EnsemblMetazoa" id="CapteP226440"/>
    </source>
</evidence>
<protein>
    <recommendedName>
        <fullName evidence="11">Tubulin polyglutamylase TTLL7</fullName>
    </recommendedName>
</protein>
<feature type="compositionally biased region" description="Acidic residues" evidence="7">
    <location>
        <begin position="272"/>
        <end position="281"/>
    </location>
</feature>
<evidence type="ECO:0008006" key="11">
    <source>
        <dbReference type="Google" id="ProtNLM"/>
    </source>
</evidence>
<keyword evidence="3" id="KW-0493">Microtubule</keyword>
<evidence type="ECO:0000256" key="2">
    <source>
        <dbReference type="ARBA" id="ARBA00022598"/>
    </source>
</evidence>
<feature type="compositionally biased region" description="Basic and acidic residues" evidence="7">
    <location>
        <begin position="152"/>
        <end position="170"/>
    </location>
</feature>
<dbReference type="InterPro" id="IPR004344">
    <property type="entry name" value="TTL/TTLL_fam"/>
</dbReference>
<dbReference type="GO" id="GO:0070740">
    <property type="term" value="F:tubulin-glutamic acid ligase activity"/>
    <property type="evidence" value="ECO:0007669"/>
    <property type="project" value="TreeGrafter"/>
</dbReference>
<organism evidence="8">
    <name type="scientific">Capitella teleta</name>
    <name type="common">Polychaete worm</name>
    <dbReference type="NCBI Taxonomy" id="283909"/>
    <lineage>
        <taxon>Eukaryota</taxon>
        <taxon>Metazoa</taxon>
        <taxon>Spiralia</taxon>
        <taxon>Lophotrochozoa</taxon>
        <taxon>Annelida</taxon>
        <taxon>Polychaeta</taxon>
        <taxon>Sedentaria</taxon>
        <taxon>Scolecida</taxon>
        <taxon>Capitellidae</taxon>
        <taxon>Capitella</taxon>
    </lineage>
</organism>
<keyword evidence="6" id="KW-0175">Coiled coil</keyword>
<reference evidence="10" key="1">
    <citation type="submission" date="2012-12" db="EMBL/GenBank/DDBJ databases">
        <authorList>
            <person name="Hellsten U."/>
            <person name="Grimwood J."/>
            <person name="Chapman J.A."/>
            <person name="Shapiro H."/>
            <person name="Aerts A."/>
            <person name="Otillar R.P."/>
            <person name="Terry A.Y."/>
            <person name="Boore J.L."/>
            <person name="Simakov O."/>
            <person name="Marletaz F."/>
            <person name="Cho S.-J."/>
            <person name="Edsinger-Gonzales E."/>
            <person name="Havlak P."/>
            <person name="Kuo D.-H."/>
            <person name="Larsson T."/>
            <person name="Lv J."/>
            <person name="Arendt D."/>
            <person name="Savage R."/>
            <person name="Osoegawa K."/>
            <person name="de Jong P."/>
            <person name="Lindberg D.R."/>
            <person name="Seaver E.C."/>
            <person name="Weisblat D.A."/>
            <person name="Putnam N.H."/>
            <person name="Grigoriev I.V."/>
            <person name="Rokhsar D.S."/>
        </authorList>
    </citation>
    <scope>NUCLEOTIDE SEQUENCE</scope>
    <source>
        <strain evidence="10">I ESC-2004</strain>
    </source>
</reference>
<dbReference type="OMA" id="MNCCRRI"/>
<feature type="compositionally biased region" description="Low complexity" evidence="7">
    <location>
        <begin position="1"/>
        <end position="14"/>
    </location>
</feature>
<keyword evidence="4" id="KW-0547">Nucleotide-binding</keyword>
<dbReference type="OrthoDB" id="202825at2759"/>
<dbReference type="AlphaFoldDB" id="R7UAZ0"/>
<name>R7UAZ0_CAPTE</name>